<dbReference type="EMBL" id="JAHWGI010001396">
    <property type="protein sequence ID" value="KAK3929321.1"/>
    <property type="molecule type" value="Genomic_DNA"/>
</dbReference>
<evidence type="ECO:0000313" key="2">
    <source>
        <dbReference type="EMBL" id="KAK3929321.1"/>
    </source>
</evidence>
<evidence type="ECO:0000256" key="1">
    <source>
        <dbReference type="SAM" id="Phobius"/>
    </source>
</evidence>
<gene>
    <name evidence="2" type="ORF">KUF71_017781</name>
</gene>
<evidence type="ECO:0000313" key="3">
    <source>
        <dbReference type="Proteomes" id="UP001219518"/>
    </source>
</evidence>
<dbReference type="AlphaFoldDB" id="A0AAE1HY36"/>
<keyword evidence="1" id="KW-0812">Transmembrane</keyword>
<keyword evidence="3" id="KW-1185">Reference proteome</keyword>
<reference evidence="2" key="2">
    <citation type="journal article" date="2023" name="BMC Genomics">
        <title>Pest status, molecular evolution, and epigenetic factors derived from the genome assembly of Frankliniella fusca, a thysanopteran phytovirus vector.</title>
        <authorList>
            <person name="Catto M.A."/>
            <person name="Labadie P.E."/>
            <person name="Jacobson A.L."/>
            <person name="Kennedy G.G."/>
            <person name="Srinivasan R."/>
            <person name="Hunt B.G."/>
        </authorList>
    </citation>
    <scope>NUCLEOTIDE SEQUENCE</scope>
    <source>
        <strain evidence="2">PL_HMW_Pooled</strain>
    </source>
</reference>
<name>A0AAE1HY36_9NEOP</name>
<keyword evidence="1" id="KW-0472">Membrane</keyword>
<feature type="transmembrane region" description="Helical" evidence="1">
    <location>
        <begin position="46"/>
        <end position="69"/>
    </location>
</feature>
<protein>
    <submittedName>
        <fullName evidence="2">Alpha-latrotoxin-Lt1a</fullName>
    </submittedName>
</protein>
<accession>A0AAE1HY36</accession>
<proteinExistence type="predicted"/>
<organism evidence="2 3">
    <name type="scientific">Frankliniella fusca</name>
    <dbReference type="NCBI Taxonomy" id="407009"/>
    <lineage>
        <taxon>Eukaryota</taxon>
        <taxon>Metazoa</taxon>
        <taxon>Ecdysozoa</taxon>
        <taxon>Arthropoda</taxon>
        <taxon>Hexapoda</taxon>
        <taxon>Insecta</taxon>
        <taxon>Pterygota</taxon>
        <taxon>Neoptera</taxon>
        <taxon>Paraneoptera</taxon>
        <taxon>Thysanoptera</taxon>
        <taxon>Terebrantia</taxon>
        <taxon>Thripoidea</taxon>
        <taxon>Thripidae</taxon>
        <taxon>Frankliniella</taxon>
    </lineage>
</organism>
<reference evidence="2" key="1">
    <citation type="submission" date="2021-07" db="EMBL/GenBank/DDBJ databases">
        <authorList>
            <person name="Catto M.A."/>
            <person name="Jacobson A."/>
            <person name="Kennedy G."/>
            <person name="Labadie P."/>
            <person name="Hunt B.G."/>
            <person name="Srinivasan R."/>
        </authorList>
    </citation>
    <scope>NUCLEOTIDE SEQUENCE</scope>
    <source>
        <strain evidence="2">PL_HMW_Pooled</strain>
        <tissue evidence="2">Head</tissue>
    </source>
</reference>
<dbReference type="Proteomes" id="UP001219518">
    <property type="component" value="Unassembled WGS sequence"/>
</dbReference>
<keyword evidence="1" id="KW-1133">Transmembrane helix</keyword>
<comment type="caution">
    <text evidence="2">The sequence shown here is derived from an EMBL/GenBank/DDBJ whole genome shotgun (WGS) entry which is preliminary data.</text>
</comment>
<sequence length="86" mass="9934">MVHVNLHHFKNSAHQIEVKLTKPFSAVLSAPPSLAQPAADAMVLSILYVLVVWTSFEVFLLLSSPVFLLQRYHNPYLMVYQRARRW</sequence>